<gene>
    <name evidence="2" type="ORF">L917_12174</name>
</gene>
<dbReference type="AlphaFoldDB" id="W2KUE5"/>
<evidence type="ECO:0000313" key="2">
    <source>
        <dbReference type="EMBL" id="ETL88778.1"/>
    </source>
</evidence>
<dbReference type="Proteomes" id="UP000054423">
    <property type="component" value="Unassembled WGS sequence"/>
</dbReference>
<dbReference type="EMBL" id="KI680672">
    <property type="protein sequence ID" value="ETL88778.1"/>
    <property type="molecule type" value="Genomic_DNA"/>
</dbReference>
<evidence type="ECO:0000256" key="1">
    <source>
        <dbReference type="SAM" id="Phobius"/>
    </source>
</evidence>
<keyword evidence="1" id="KW-0812">Transmembrane</keyword>
<protein>
    <submittedName>
        <fullName evidence="2">Uncharacterized protein</fullName>
    </submittedName>
</protein>
<keyword evidence="1" id="KW-1133">Transmembrane helix</keyword>
<proteinExistence type="predicted"/>
<accession>W2KUE5</accession>
<organism evidence="2">
    <name type="scientific">Phytophthora nicotianae</name>
    <name type="common">Potato buckeye rot agent</name>
    <name type="synonym">Phytophthora parasitica</name>
    <dbReference type="NCBI Taxonomy" id="4792"/>
    <lineage>
        <taxon>Eukaryota</taxon>
        <taxon>Sar</taxon>
        <taxon>Stramenopiles</taxon>
        <taxon>Oomycota</taxon>
        <taxon>Peronosporomycetes</taxon>
        <taxon>Peronosporales</taxon>
        <taxon>Peronosporaceae</taxon>
        <taxon>Phytophthora</taxon>
    </lineage>
</organism>
<sequence length="36" mass="4017">MEFMRFVSLLVMKTAFLAIIVASTIVCLSSPRLATR</sequence>
<name>W2KUE5_PHYNI</name>
<feature type="transmembrane region" description="Helical" evidence="1">
    <location>
        <begin position="6"/>
        <end position="28"/>
    </location>
</feature>
<keyword evidence="1" id="KW-0472">Membrane</keyword>
<reference evidence="2" key="1">
    <citation type="submission" date="2013-11" db="EMBL/GenBank/DDBJ databases">
        <title>The Genome Sequence of Phytophthora parasitica CHvinca01.</title>
        <authorList>
            <consortium name="The Broad Institute Genomics Platform"/>
            <person name="Russ C."/>
            <person name="Tyler B."/>
            <person name="Panabieres F."/>
            <person name="Shan W."/>
            <person name="Tripathy S."/>
            <person name="Grunwald N."/>
            <person name="Machado M."/>
            <person name="Johnson C.S."/>
            <person name="Arredondo F."/>
            <person name="Hong C."/>
            <person name="Coffey M."/>
            <person name="Young S.K."/>
            <person name="Zeng Q."/>
            <person name="Gargeya S."/>
            <person name="Fitzgerald M."/>
            <person name="Abouelleil A."/>
            <person name="Alvarado L."/>
            <person name="Chapman S.B."/>
            <person name="Gainer-Dewar J."/>
            <person name="Goldberg J."/>
            <person name="Griggs A."/>
            <person name="Gujja S."/>
            <person name="Hansen M."/>
            <person name="Howarth C."/>
            <person name="Imamovic A."/>
            <person name="Ireland A."/>
            <person name="Larimer J."/>
            <person name="McCowan C."/>
            <person name="Murphy C."/>
            <person name="Pearson M."/>
            <person name="Poon T.W."/>
            <person name="Priest M."/>
            <person name="Roberts A."/>
            <person name="Saif S."/>
            <person name="Shea T."/>
            <person name="Sykes S."/>
            <person name="Wortman J."/>
            <person name="Nusbaum C."/>
            <person name="Birren B."/>
        </authorList>
    </citation>
    <scope>NUCLEOTIDE SEQUENCE [LARGE SCALE GENOMIC DNA]</scope>
    <source>
        <strain evidence="2">CHvinca01</strain>
    </source>
</reference>